<dbReference type="GO" id="GO:0006094">
    <property type="term" value="P:gluconeogenesis"/>
    <property type="evidence" value="ECO:0007669"/>
    <property type="project" value="UniProtKB-KW"/>
</dbReference>
<dbReference type="Gene3D" id="3.30.1330.90">
    <property type="entry name" value="D-3-phosphoglycerate dehydrogenase, domain 3"/>
    <property type="match status" value="1"/>
</dbReference>
<dbReference type="AlphaFoldDB" id="A0A162MTP0"/>
<keyword evidence="16" id="KW-1185">Reference proteome</keyword>
<dbReference type="PANTHER" id="PTHR30182">
    <property type="entry name" value="L-SERINE DEHYDRATASE"/>
    <property type="match status" value="1"/>
</dbReference>
<gene>
    <name evidence="15" type="primary">sdhA</name>
    <name evidence="15" type="ORF">ATZ99_05980</name>
</gene>
<comment type="pathway">
    <text evidence="2">Carbohydrate biosynthesis; gluconeogenesis.</text>
</comment>
<name>A0A162MTP0_9FIRM</name>
<accession>A0A162MTP0</accession>
<evidence type="ECO:0000256" key="9">
    <source>
        <dbReference type="ARBA" id="ARBA00023014"/>
    </source>
</evidence>
<dbReference type="Pfam" id="PF03315">
    <property type="entry name" value="SDH_beta"/>
    <property type="match status" value="1"/>
</dbReference>
<evidence type="ECO:0000256" key="3">
    <source>
        <dbReference type="ARBA" id="ARBA00008636"/>
    </source>
</evidence>
<evidence type="ECO:0000256" key="1">
    <source>
        <dbReference type="ARBA" id="ARBA00001966"/>
    </source>
</evidence>
<dbReference type="EC" id="4.3.1.17" evidence="4"/>
<evidence type="ECO:0000313" key="15">
    <source>
        <dbReference type="EMBL" id="KYO67312.1"/>
    </source>
</evidence>
<comment type="catalytic activity">
    <reaction evidence="12">
        <text>L-serine = pyruvate + NH4(+)</text>
        <dbReference type="Rhea" id="RHEA:19169"/>
        <dbReference type="ChEBI" id="CHEBI:15361"/>
        <dbReference type="ChEBI" id="CHEBI:28938"/>
        <dbReference type="ChEBI" id="CHEBI:33384"/>
        <dbReference type="EC" id="4.3.1.17"/>
    </reaction>
</comment>
<dbReference type="InterPro" id="IPR051318">
    <property type="entry name" value="Fe-S_L-Ser"/>
</dbReference>
<evidence type="ECO:0000259" key="13">
    <source>
        <dbReference type="Pfam" id="PF03313"/>
    </source>
</evidence>
<dbReference type="InterPro" id="IPR005131">
    <property type="entry name" value="Ser_deHydtase_bsu"/>
</dbReference>
<protein>
    <recommendedName>
        <fullName evidence="4">L-serine ammonia-lyase</fullName>
        <ecNumber evidence="4">4.3.1.17</ecNumber>
    </recommendedName>
    <alternativeName>
        <fullName evidence="11">L-serine deaminase</fullName>
    </alternativeName>
</protein>
<dbReference type="SUPFAM" id="SSF103378">
    <property type="entry name" value="2-methylcitrate dehydratase PrpD"/>
    <property type="match status" value="1"/>
</dbReference>
<dbReference type="InterPro" id="IPR036148">
    <property type="entry name" value="MmgE/PrpD_sf"/>
</dbReference>
<keyword evidence="9" id="KW-0411">Iron-sulfur</keyword>
<organism evidence="15 16">
    <name type="scientific">Thermovenabulum gondwanense</name>
    <dbReference type="NCBI Taxonomy" id="520767"/>
    <lineage>
        <taxon>Bacteria</taxon>
        <taxon>Bacillati</taxon>
        <taxon>Bacillota</taxon>
        <taxon>Clostridia</taxon>
        <taxon>Thermosediminibacterales</taxon>
        <taxon>Thermosediminibacteraceae</taxon>
        <taxon>Thermovenabulum</taxon>
    </lineage>
</organism>
<feature type="domain" description="Serine dehydratase-like alpha subunit" evidence="13">
    <location>
        <begin position="253"/>
        <end position="509"/>
    </location>
</feature>
<dbReference type="OrthoDB" id="9805537at2"/>
<keyword evidence="6" id="KW-0004">4Fe-4S</keyword>
<reference evidence="15 16" key="1">
    <citation type="submission" date="2015-12" db="EMBL/GenBank/DDBJ databases">
        <title>Draft genome of Thermovenabulum gondwanense isolated from a red thermophilic microbial mat colonisisng an outflow channel of a bore well.</title>
        <authorList>
            <person name="Patel B.K."/>
        </authorList>
    </citation>
    <scope>NUCLEOTIDE SEQUENCE [LARGE SCALE GENOMIC DNA]</scope>
    <source>
        <strain evidence="15 16">R270</strain>
    </source>
</reference>
<evidence type="ECO:0000256" key="7">
    <source>
        <dbReference type="ARBA" id="ARBA00022723"/>
    </source>
</evidence>
<comment type="similarity">
    <text evidence="3">Belongs to the iron-sulfur dependent L-serine dehydratase family.</text>
</comment>
<dbReference type="SUPFAM" id="SSF143548">
    <property type="entry name" value="Serine metabolism enzymes domain"/>
    <property type="match status" value="1"/>
</dbReference>
<dbReference type="GO" id="GO:0003941">
    <property type="term" value="F:L-serine ammonia-lyase activity"/>
    <property type="evidence" value="ECO:0007669"/>
    <property type="project" value="UniProtKB-EC"/>
</dbReference>
<comment type="cofactor">
    <cofactor evidence="1">
        <name>[4Fe-4S] cluster</name>
        <dbReference type="ChEBI" id="CHEBI:49883"/>
    </cofactor>
</comment>
<dbReference type="GO" id="GO:0051539">
    <property type="term" value="F:4 iron, 4 sulfur cluster binding"/>
    <property type="evidence" value="ECO:0007669"/>
    <property type="project" value="UniProtKB-KW"/>
</dbReference>
<keyword evidence="7" id="KW-0479">Metal-binding</keyword>
<feature type="domain" description="Serine dehydratase beta chain" evidence="14">
    <location>
        <begin position="17"/>
        <end position="80"/>
    </location>
</feature>
<evidence type="ECO:0000256" key="5">
    <source>
        <dbReference type="ARBA" id="ARBA00022432"/>
    </source>
</evidence>
<proteinExistence type="inferred from homology"/>
<sequence length="529" mass="56769">MLKQPASIFNDVIGPIMRGPSSSHVAAALRIGNLVKQMVKGKLKEVIVEFDTKGSLATTYHGHGSDIGFVGGLLGFGPEDDRLTDSLKLAEKQGIVVSFKIVDYPAKHPNTYRITVISNDNEIKRLTAISIGGGMIEVQEIDGFEVEISGDFYETLIFLNKIDEDILKQKADAIKALIGDFDFCNCLTNRQRGLINVKTSCQLPDKVIKQIESFEQVENLIQLIPVLPIISRKNCNVPFRNIGEMLQVALEGNLQLWELALMYESARGNIPKQEVFDKMKEIVILMKSSIEAGLKGTSYEDRILGPQAWMIEKCKKENKLIPGIFNTVIAYITSMMEVKSSMGVIVAAPTAGSCGVLPGTIIGVATEMGFSIDDVVKAMLAAGMIGVFIAEKSGFAAEVGGCQVECGAASGMAAAGLVQLLGGSAQQCVDAASMALQNILGLICDPVAERVEVPCLGKNIMAGANAIACANMALAGYDKVIPLEETLVAMDEVGRMLPPELRCTGLGGLSTTETSKKIYNALKKRAEKG</sequence>
<dbReference type="PATRIC" id="fig|520767.4.peg.616"/>
<evidence type="ECO:0000256" key="10">
    <source>
        <dbReference type="ARBA" id="ARBA00023239"/>
    </source>
</evidence>
<keyword evidence="8" id="KW-0408">Iron</keyword>
<evidence type="ECO:0000256" key="8">
    <source>
        <dbReference type="ARBA" id="ARBA00023004"/>
    </source>
</evidence>
<dbReference type="InterPro" id="IPR029009">
    <property type="entry name" value="ASB_dom_sf"/>
</dbReference>
<evidence type="ECO:0000256" key="12">
    <source>
        <dbReference type="ARBA" id="ARBA00049406"/>
    </source>
</evidence>
<keyword evidence="5" id="KW-0312">Gluconeogenesis</keyword>
<dbReference type="RefSeq" id="WP_068747767.1">
    <property type="nucleotide sequence ID" value="NZ_LOHZ01000022.1"/>
</dbReference>
<evidence type="ECO:0000256" key="4">
    <source>
        <dbReference type="ARBA" id="ARBA00012093"/>
    </source>
</evidence>
<evidence type="ECO:0000256" key="2">
    <source>
        <dbReference type="ARBA" id="ARBA00004742"/>
    </source>
</evidence>
<evidence type="ECO:0000259" key="14">
    <source>
        <dbReference type="Pfam" id="PF03315"/>
    </source>
</evidence>
<dbReference type="Proteomes" id="UP000075737">
    <property type="component" value="Unassembled WGS sequence"/>
</dbReference>
<evidence type="ECO:0000256" key="11">
    <source>
        <dbReference type="ARBA" id="ARBA00041766"/>
    </source>
</evidence>
<dbReference type="Pfam" id="PF03313">
    <property type="entry name" value="SDH_alpha"/>
    <property type="match status" value="1"/>
</dbReference>
<dbReference type="PANTHER" id="PTHR30182:SF1">
    <property type="entry name" value="L-SERINE DEHYDRATASE 1"/>
    <property type="match status" value="1"/>
</dbReference>
<keyword evidence="10 15" id="KW-0456">Lyase</keyword>
<evidence type="ECO:0000256" key="6">
    <source>
        <dbReference type="ARBA" id="ARBA00022485"/>
    </source>
</evidence>
<dbReference type="EMBL" id="LOHZ01000022">
    <property type="protein sequence ID" value="KYO67312.1"/>
    <property type="molecule type" value="Genomic_DNA"/>
</dbReference>
<dbReference type="InterPro" id="IPR005130">
    <property type="entry name" value="Ser_deHydtase-like_asu"/>
</dbReference>
<dbReference type="STRING" id="520767.ATZ99_05980"/>
<comment type="caution">
    <text evidence="15">The sequence shown here is derived from an EMBL/GenBank/DDBJ whole genome shotgun (WGS) entry which is preliminary data.</text>
</comment>
<dbReference type="GO" id="GO:0046872">
    <property type="term" value="F:metal ion binding"/>
    <property type="evidence" value="ECO:0007669"/>
    <property type="project" value="UniProtKB-KW"/>
</dbReference>
<evidence type="ECO:0000313" key="16">
    <source>
        <dbReference type="Proteomes" id="UP000075737"/>
    </source>
</evidence>